<gene>
    <name evidence="1" type="ORF">CUJ84_Chr002196</name>
</gene>
<sequence>MIATYGEAKRKVLRETEFDRVTAVFDPFFRKILAME</sequence>
<dbReference type="AlphaFoldDB" id="A0A2K9Z2Z8"/>
<protein>
    <submittedName>
        <fullName evidence="1">Uncharacterized protein</fullName>
    </submittedName>
</protein>
<dbReference type="EMBL" id="CP025012">
    <property type="protein sequence ID" value="AUW42560.1"/>
    <property type="molecule type" value="Genomic_DNA"/>
</dbReference>
<reference evidence="1 2" key="1">
    <citation type="submission" date="2017-11" db="EMBL/GenBank/DDBJ databases">
        <title>Complete genome of Rhizobium leguminosarum Norway, an ineffective micro-symbiont.</title>
        <authorList>
            <person name="Hoffrichter A."/>
            <person name="Liang J."/>
            <person name="Brachmann A."/>
            <person name="Marin M."/>
        </authorList>
    </citation>
    <scope>NUCLEOTIDE SEQUENCE [LARGE SCALE GENOMIC DNA]</scope>
    <source>
        <strain evidence="1 2">Norway</strain>
    </source>
</reference>
<evidence type="ECO:0000313" key="1">
    <source>
        <dbReference type="EMBL" id="AUW42560.1"/>
    </source>
</evidence>
<name>A0A2K9Z2Z8_RHILE</name>
<accession>A0A2K9Z2Z8</accession>
<dbReference type="Proteomes" id="UP000238523">
    <property type="component" value="Chromosome"/>
</dbReference>
<evidence type="ECO:0000313" key="2">
    <source>
        <dbReference type="Proteomes" id="UP000238523"/>
    </source>
</evidence>
<proteinExistence type="predicted"/>
<organism evidence="1 2">
    <name type="scientific">Rhizobium leguminosarum</name>
    <dbReference type="NCBI Taxonomy" id="384"/>
    <lineage>
        <taxon>Bacteria</taxon>
        <taxon>Pseudomonadati</taxon>
        <taxon>Pseudomonadota</taxon>
        <taxon>Alphaproteobacteria</taxon>
        <taxon>Hyphomicrobiales</taxon>
        <taxon>Rhizobiaceae</taxon>
        <taxon>Rhizobium/Agrobacterium group</taxon>
        <taxon>Rhizobium</taxon>
    </lineage>
</organism>